<keyword evidence="1" id="KW-1133">Transmembrane helix</keyword>
<feature type="transmembrane region" description="Helical" evidence="1">
    <location>
        <begin position="53"/>
        <end position="77"/>
    </location>
</feature>
<accession>A0A183AUF4</accession>
<dbReference type="EMBL" id="UZAN01049318">
    <property type="protein sequence ID" value="VDP87300.1"/>
    <property type="molecule type" value="Genomic_DNA"/>
</dbReference>
<dbReference type="AlphaFoldDB" id="A0A183AUF4"/>
<keyword evidence="3" id="KW-1185">Reference proteome</keyword>
<evidence type="ECO:0000313" key="3">
    <source>
        <dbReference type="Proteomes" id="UP000272942"/>
    </source>
</evidence>
<gene>
    <name evidence="2" type="ORF">ECPE_LOCUS10588</name>
</gene>
<dbReference type="WBParaSite" id="ECPE_0001062101-mRNA-1">
    <property type="protein sequence ID" value="ECPE_0001062101-mRNA-1"/>
    <property type="gene ID" value="ECPE_0001062101"/>
</dbReference>
<evidence type="ECO:0000313" key="4">
    <source>
        <dbReference type="WBParaSite" id="ECPE_0001062101-mRNA-1"/>
    </source>
</evidence>
<protein>
    <submittedName>
        <fullName evidence="2 4">Uncharacterized protein</fullName>
    </submittedName>
</protein>
<proteinExistence type="predicted"/>
<name>A0A183AUF4_9TREM</name>
<keyword evidence="1" id="KW-0812">Transmembrane</keyword>
<sequence>MMTTTVERDITLMTNMTTVTTGSDMTNTVGSARTNMTTTTEVIDMMTHTTTTAIILMVIRVVIQTITTIITVTVSTMTMTTTTTNMADGTIMMYTEVTITVPMLRVVTMIHTATIIALIRCHTLSDYSILISRTLITAPGSINNGNIRQSVPLCQSHFAEGAEGGKIETCFGIDHHFSDTAH</sequence>
<evidence type="ECO:0000256" key="1">
    <source>
        <dbReference type="SAM" id="Phobius"/>
    </source>
</evidence>
<evidence type="ECO:0000313" key="2">
    <source>
        <dbReference type="EMBL" id="VDP87300.1"/>
    </source>
</evidence>
<organism evidence="4">
    <name type="scientific">Echinostoma caproni</name>
    <dbReference type="NCBI Taxonomy" id="27848"/>
    <lineage>
        <taxon>Eukaryota</taxon>
        <taxon>Metazoa</taxon>
        <taxon>Spiralia</taxon>
        <taxon>Lophotrochozoa</taxon>
        <taxon>Platyhelminthes</taxon>
        <taxon>Trematoda</taxon>
        <taxon>Digenea</taxon>
        <taxon>Plagiorchiida</taxon>
        <taxon>Echinostomata</taxon>
        <taxon>Echinostomatoidea</taxon>
        <taxon>Echinostomatidae</taxon>
        <taxon>Echinostoma</taxon>
    </lineage>
</organism>
<feature type="transmembrane region" description="Helical" evidence="1">
    <location>
        <begin position="97"/>
        <end position="119"/>
    </location>
</feature>
<keyword evidence="1" id="KW-0472">Membrane</keyword>
<dbReference type="Proteomes" id="UP000272942">
    <property type="component" value="Unassembled WGS sequence"/>
</dbReference>
<reference evidence="4" key="1">
    <citation type="submission" date="2016-06" db="UniProtKB">
        <authorList>
            <consortium name="WormBaseParasite"/>
        </authorList>
    </citation>
    <scope>IDENTIFICATION</scope>
</reference>
<reference evidence="2 3" key="2">
    <citation type="submission" date="2018-11" db="EMBL/GenBank/DDBJ databases">
        <authorList>
            <consortium name="Pathogen Informatics"/>
        </authorList>
    </citation>
    <scope>NUCLEOTIDE SEQUENCE [LARGE SCALE GENOMIC DNA]</scope>
    <source>
        <strain evidence="2 3">Egypt</strain>
    </source>
</reference>